<dbReference type="EC" id="3.1.4.46" evidence="1"/>
<dbReference type="AlphaFoldDB" id="A0A699SRB0"/>
<name>A0A699SRB0_TANCI</name>
<dbReference type="PANTHER" id="PTHR22958">
    <property type="entry name" value="GLYCEROPHOSPHORYL DIESTER PHOSPHODIESTERASE"/>
    <property type="match status" value="1"/>
</dbReference>
<evidence type="ECO:0000256" key="1">
    <source>
        <dbReference type="ARBA" id="ARBA00012247"/>
    </source>
</evidence>
<gene>
    <name evidence="6" type="ORF">Tci_871882</name>
</gene>
<dbReference type="GO" id="GO:0008889">
    <property type="term" value="F:glycerophosphodiester phosphodiesterase activity"/>
    <property type="evidence" value="ECO:0007669"/>
    <property type="project" value="UniProtKB-EC"/>
</dbReference>
<evidence type="ECO:0000256" key="4">
    <source>
        <dbReference type="ARBA" id="ARBA00047512"/>
    </source>
</evidence>
<feature type="domain" description="GP-PDE" evidence="5">
    <location>
        <begin position="1"/>
        <end position="95"/>
    </location>
</feature>
<dbReference type="GO" id="GO:0046475">
    <property type="term" value="P:glycerophospholipid catabolic process"/>
    <property type="evidence" value="ECO:0007669"/>
    <property type="project" value="TreeGrafter"/>
</dbReference>
<keyword evidence="3" id="KW-0378">Hydrolase</keyword>
<evidence type="ECO:0000256" key="2">
    <source>
        <dbReference type="ARBA" id="ARBA00022798"/>
    </source>
</evidence>
<feature type="non-terminal residue" evidence="6">
    <location>
        <position position="1"/>
    </location>
</feature>
<comment type="caution">
    <text evidence="6">The sequence shown here is derived from an EMBL/GenBank/DDBJ whole genome shotgun (WGS) entry which is preliminary data.</text>
</comment>
<protein>
    <recommendedName>
        <fullName evidence="1">glycerophosphodiester phosphodiesterase</fullName>
        <ecNumber evidence="1">3.1.4.46</ecNumber>
    </recommendedName>
</protein>
<dbReference type="PROSITE" id="PS51704">
    <property type="entry name" value="GP_PDE"/>
    <property type="match status" value="1"/>
</dbReference>
<dbReference type="InterPro" id="IPR051578">
    <property type="entry name" value="GDPD"/>
</dbReference>
<evidence type="ECO:0000313" key="6">
    <source>
        <dbReference type="EMBL" id="GFC99912.1"/>
    </source>
</evidence>
<dbReference type="Gene3D" id="3.20.20.190">
    <property type="entry name" value="Phosphatidylinositol (PI) phosphodiesterase"/>
    <property type="match status" value="1"/>
</dbReference>
<proteinExistence type="predicted"/>
<keyword evidence="2" id="KW-0319">Glycerol metabolism</keyword>
<evidence type="ECO:0000259" key="5">
    <source>
        <dbReference type="PROSITE" id="PS51704"/>
    </source>
</evidence>
<dbReference type="InterPro" id="IPR017946">
    <property type="entry name" value="PLC-like_Pdiesterase_TIM-brl"/>
</dbReference>
<dbReference type="Pfam" id="PF03009">
    <property type="entry name" value="GDPD"/>
    <property type="match status" value="1"/>
</dbReference>
<reference evidence="6" key="1">
    <citation type="journal article" date="2019" name="Sci. Rep.">
        <title>Draft genome of Tanacetum cinerariifolium, the natural source of mosquito coil.</title>
        <authorList>
            <person name="Yamashiro T."/>
            <person name="Shiraishi A."/>
            <person name="Satake H."/>
            <person name="Nakayama K."/>
        </authorList>
    </citation>
    <scope>NUCLEOTIDE SEQUENCE</scope>
</reference>
<dbReference type="GO" id="GO:0006071">
    <property type="term" value="P:glycerol metabolic process"/>
    <property type="evidence" value="ECO:0007669"/>
    <property type="project" value="UniProtKB-KW"/>
</dbReference>
<organism evidence="6">
    <name type="scientific">Tanacetum cinerariifolium</name>
    <name type="common">Dalmatian daisy</name>
    <name type="synonym">Chrysanthemum cinerariifolium</name>
    <dbReference type="NCBI Taxonomy" id="118510"/>
    <lineage>
        <taxon>Eukaryota</taxon>
        <taxon>Viridiplantae</taxon>
        <taxon>Streptophyta</taxon>
        <taxon>Embryophyta</taxon>
        <taxon>Tracheophyta</taxon>
        <taxon>Spermatophyta</taxon>
        <taxon>Magnoliopsida</taxon>
        <taxon>eudicotyledons</taxon>
        <taxon>Gunneridae</taxon>
        <taxon>Pentapetalae</taxon>
        <taxon>asterids</taxon>
        <taxon>campanulids</taxon>
        <taxon>Asterales</taxon>
        <taxon>Asteraceae</taxon>
        <taxon>Asteroideae</taxon>
        <taxon>Anthemideae</taxon>
        <taxon>Anthemidinae</taxon>
        <taxon>Tanacetum</taxon>
    </lineage>
</organism>
<dbReference type="EMBL" id="BKCJ011181506">
    <property type="protein sequence ID" value="GFC99912.1"/>
    <property type="molecule type" value="Genomic_DNA"/>
</dbReference>
<accession>A0A699SRB0</accession>
<sequence length="95" mass="10600">ENAQDRPIIFSSFQPDAALLIKKLQERYPVYFLTNGGTQIYADVRRNSLEEAKKVALEGGLDGIVSEVKGIFRNPSAAREIKESNLSLLTYGKLK</sequence>
<dbReference type="InterPro" id="IPR030395">
    <property type="entry name" value="GP_PDE_dom"/>
</dbReference>
<dbReference type="PANTHER" id="PTHR22958:SF1">
    <property type="entry name" value="GLYCEROPHOSPHOCHOLINE PHOSPHODIESTERASE GPCPD1"/>
    <property type="match status" value="1"/>
</dbReference>
<comment type="catalytic activity">
    <reaction evidence="4">
        <text>a sn-glycero-3-phosphodiester + H2O = an alcohol + sn-glycerol 3-phosphate + H(+)</text>
        <dbReference type="Rhea" id="RHEA:12969"/>
        <dbReference type="ChEBI" id="CHEBI:15377"/>
        <dbReference type="ChEBI" id="CHEBI:15378"/>
        <dbReference type="ChEBI" id="CHEBI:30879"/>
        <dbReference type="ChEBI" id="CHEBI:57597"/>
        <dbReference type="ChEBI" id="CHEBI:83408"/>
        <dbReference type="EC" id="3.1.4.46"/>
    </reaction>
</comment>
<evidence type="ECO:0000256" key="3">
    <source>
        <dbReference type="ARBA" id="ARBA00022801"/>
    </source>
</evidence>